<protein>
    <submittedName>
        <fullName evidence="1">Uncharacterized protein</fullName>
    </submittedName>
</protein>
<name>A0A0A9AI21_ARUDO</name>
<accession>A0A0A9AI21</accession>
<reference evidence="1" key="2">
    <citation type="journal article" date="2015" name="Data Brief">
        <title>Shoot transcriptome of the giant reed, Arundo donax.</title>
        <authorList>
            <person name="Barrero R.A."/>
            <person name="Guerrero F.D."/>
            <person name="Moolhuijzen P."/>
            <person name="Goolsby J.A."/>
            <person name="Tidwell J."/>
            <person name="Bellgard S.E."/>
            <person name="Bellgard M.I."/>
        </authorList>
    </citation>
    <scope>NUCLEOTIDE SEQUENCE</scope>
    <source>
        <tissue evidence="1">Shoot tissue taken approximately 20 cm above the soil surface</tissue>
    </source>
</reference>
<dbReference type="EMBL" id="GBRH01248392">
    <property type="protein sequence ID" value="JAD49503.1"/>
    <property type="molecule type" value="Transcribed_RNA"/>
</dbReference>
<organism evidence="1">
    <name type="scientific">Arundo donax</name>
    <name type="common">Giant reed</name>
    <name type="synonym">Donax arundinaceus</name>
    <dbReference type="NCBI Taxonomy" id="35708"/>
    <lineage>
        <taxon>Eukaryota</taxon>
        <taxon>Viridiplantae</taxon>
        <taxon>Streptophyta</taxon>
        <taxon>Embryophyta</taxon>
        <taxon>Tracheophyta</taxon>
        <taxon>Spermatophyta</taxon>
        <taxon>Magnoliopsida</taxon>
        <taxon>Liliopsida</taxon>
        <taxon>Poales</taxon>
        <taxon>Poaceae</taxon>
        <taxon>PACMAD clade</taxon>
        <taxon>Arundinoideae</taxon>
        <taxon>Arundineae</taxon>
        <taxon>Arundo</taxon>
    </lineage>
</organism>
<dbReference type="AlphaFoldDB" id="A0A0A9AI21"/>
<evidence type="ECO:0000313" key="1">
    <source>
        <dbReference type="EMBL" id="JAD49503.1"/>
    </source>
</evidence>
<proteinExistence type="predicted"/>
<sequence>MLLYIHKSLSVFLIEQHKDSLCIVARRGRA</sequence>
<reference evidence="1" key="1">
    <citation type="submission" date="2014-09" db="EMBL/GenBank/DDBJ databases">
        <authorList>
            <person name="Magalhaes I.L.F."/>
            <person name="Oliveira U."/>
            <person name="Santos F.R."/>
            <person name="Vidigal T.H.D.A."/>
            <person name="Brescovit A.D."/>
            <person name="Santos A.J."/>
        </authorList>
    </citation>
    <scope>NUCLEOTIDE SEQUENCE</scope>
    <source>
        <tissue evidence="1">Shoot tissue taken approximately 20 cm above the soil surface</tissue>
    </source>
</reference>